<dbReference type="SUPFAM" id="SSF51556">
    <property type="entry name" value="Metallo-dependent hydrolases"/>
    <property type="match status" value="1"/>
</dbReference>
<feature type="non-terminal residue" evidence="1">
    <location>
        <position position="1"/>
    </location>
</feature>
<organism evidence="1">
    <name type="scientific">uncultured Thermomicrobiales bacterium</name>
    <dbReference type="NCBI Taxonomy" id="1645740"/>
    <lineage>
        <taxon>Bacteria</taxon>
        <taxon>Pseudomonadati</taxon>
        <taxon>Thermomicrobiota</taxon>
        <taxon>Thermomicrobia</taxon>
        <taxon>Thermomicrobiales</taxon>
        <taxon>environmental samples</taxon>
    </lineage>
</organism>
<dbReference type="InterPro" id="IPR011059">
    <property type="entry name" value="Metal-dep_hydrolase_composite"/>
</dbReference>
<dbReference type="EMBL" id="CADCWM010000005">
    <property type="protein sequence ID" value="CAA9541005.1"/>
    <property type="molecule type" value="Genomic_DNA"/>
</dbReference>
<dbReference type="InterPro" id="IPR032466">
    <property type="entry name" value="Metal_Hydrolase"/>
</dbReference>
<dbReference type="GO" id="GO:0019213">
    <property type="term" value="F:deacetylase activity"/>
    <property type="evidence" value="ECO:0007669"/>
    <property type="project" value="InterPro"/>
</dbReference>
<dbReference type="PANTHER" id="PTHR42717:SF1">
    <property type="entry name" value="IMIDAZOLONEPROPIONASE AND RELATED AMIDOHYDROLASES"/>
    <property type="match status" value="1"/>
</dbReference>
<accession>A0A6J4U540</accession>
<dbReference type="AlphaFoldDB" id="A0A6J4U540"/>
<reference evidence="1" key="1">
    <citation type="submission" date="2020-02" db="EMBL/GenBank/DDBJ databases">
        <authorList>
            <person name="Meier V. D."/>
        </authorList>
    </citation>
    <scope>NUCLEOTIDE SEQUENCE</scope>
    <source>
        <strain evidence="1">AVDCRST_MAG88</strain>
    </source>
</reference>
<name>A0A6J4U540_9BACT</name>
<dbReference type="Gene3D" id="3.20.20.140">
    <property type="entry name" value="Metal-dependent hydrolases"/>
    <property type="match status" value="1"/>
</dbReference>
<protein>
    <submittedName>
        <fullName evidence="1">Amidohydrolase</fullName>
    </submittedName>
</protein>
<keyword evidence="1" id="KW-0378">Hydrolase</keyword>
<sequence length="217" mass="23763">ELADRVALPLMVHIGSGPPTMDEIVDLLRPGDILTHCFTGGDHRIAAPGMATRADIRALHDRGLVLDIGHGTGSFSYETTEAALAEGLLPDVISSDIHQMSVQGPMFDLPTTLSKFLALGLSLPDVIERATSRPAAAMRRPDLGTLRPGSWADLALFRLEEGDYEFHDVHMTPRRGSQLLVNTLTIVAGEPLPRVAERERMVWATLPEHQEGRQRRP</sequence>
<dbReference type="Gene3D" id="2.30.40.10">
    <property type="entry name" value="Urease, subunit C, domain 1"/>
    <property type="match status" value="1"/>
</dbReference>
<dbReference type="GO" id="GO:0016810">
    <property type="term" value="F:hydrolase activity, acting on carbon-nitrogen (but not peptide) bonds"/>
    <property type="evidence" value="ECO:0007669"/>
    <property type="project" value="InterPro"/>
</dbReference>
<dbReference type="InterPro" id="IPR020043">
    <property type="entry name" value="Deacetylase_Atu3266-like"/>
</dbReference>
<gene>
    <name evidence="1" type="ORF">AVDCRST_MAG88-12</name>
</gene>
<dbReference type="PANTHER" id="PTHR42717">
    <property type="entry name" value="DIHYDROOROTASE-RELATED"/>
    <property type="match status" value="1"/>
</dbReference>
<evidence type="ECO:0000313" key="1">
    <source>
        <dbReference type="EMBL" id="CAA9541005.1"/>
    </source>
</evidence>
<proteinExistence type="predicted"/>